<protein>
    <submittedName>
        <fullName evidence="1">Uncharacterized protein</fullName>
    </submittedName>
</protein>
<accession>A0AAD4XRE8</accession>
<sequence length="75" mass="8648">MKIDITYVLCPYARPPRHITVPIKKSKVPIHIDPGNRKTISQLLSAKWDPFCQAADVLKSVRSRLMYLYLGYQFG</sequence>
<keyword evidence="2" id="KW-1185">Reference proteome</keyword>
<organism evidence="1 2">
    <name type="scientific">Papaver atlanticum</name>
    <dbReference type="NCBI Taxonomy" id="357466"/>
    <lineage>
        <taxon>Eukaryota</taxon>
        <taxon>Viridiplantae</taxon>
        <taxon>Streptophyta</taxon>
        <taxon>Embryophyta</taxon>
        <taxon>Tracheophyta</taxon>
        <taxon>Spermatophyta</taxon>
        <taxon>Magnoliopsida</taxon>
        <taxon>Ranunculales</taxon>
        <taxon>Papaveraceae</taxon>
        <taxon>Papaveroideae</taxon>
        <taxon>Papaver</taxon>
    </lineage>
</organism>
<name>A0AAD4XRE8_9MAGN</name>
<evidence type="ECO:0000313" key="1">
    <source>
        <dbReference type="EMBL" id="KAI3937669.1"/>
    </source>
</evidence>
<comment type="caution">
    <text evidence="1">The sequence shown here is derived from an EMBL/GenBank/DDBJ whole genome shotgun (WGS) entry which is preliminary data.</text>
</comment>
<gene>
    <name evidence="1" type="ORF">MKW98_028011</name>
</gene>
<evidence type="ECO:0000313" key="2">
    <source>
        <dbReference type="Proteomes" id="UP001202328"/>
    </source>
</evidence>
<proteinExistence type="predicted"/>
<dbReference type="EMBL" id="JAJJMB010005688">
    <property type="protein sequence ID" value="KAI3937669.1"/>
    <property type="molecule type" value="Genomic_DNA"/>
</dbReference>
<dbReference type="Proteomes" id="UP001202328">
    <property type="component" value="Unassembled WGS sequence"/>
</dbReference>
<dbReference type="AlphaFoldDB" id="A0AAD4XRE8"/>
<reference evidence="1" key="1">
    <citation type="submission" date="2022-04" db="EMBL/GenBank/DDBJ databases">
        <title>A functionally conserved STORR gene fusion in Papaver species that diverged 16.8 million years ago.</title>
        <authorList>
            <person name="Catania T."/>
        </authorList>
    </citation>
    <scope>NUCLEOTIDE SEQUENCE</scope>
    <source>
        <strain evidence="1">S-188037</strain>
    </source>
</reference>